<dbReference type="Pfam" id="PF05635">
    <property type="entry name" value="23S_rRNA_IVP"/>
    <property type="match status" value="1"/>
</dbReference>
<dbReference type="Proteomes" id="UP000831485">
    <property type="component" value="Chromosome"/>
</dbReference>
<organism evidence="1 2">
    <name type="scientific">Geomonas paludis</name>
    <dbReference type="NCBI Taxonomy" id="2740185"/>
    <lineage>
        <taxon>Bacteria</taxon>
        <taxon>Pseudomonadati</taxon>
        <taxon>Thermodesulfobacteriota</taxon>
        <taxon>Desulfuromonadia</taxon>
        <taxon>Geobacterales</taxon>
        <taxon>Geobacteraceae</taxon>
        <taxon>Geomonas</taxon>
    </lineage>
</organism>
<dbReference type="SUPFAM" id="SSF158446">
    <property type="entry name" value="IVS-encoded protein-like"/>
    <property type="match status" value="1"/>
</dbReference>
<evidence type="ECO:0000313" key="2">
    <source>
        <dbReference type="Proteomes" id="UP000831485"/>
    </source>
</evidence>
<dbReference type="RefSeq" id="WP_183345516.1">
    <property type="nucleotide sequence ID" value="NZ_BLXY01000001.1"/>
</dbReference>
<sequence>MYHSFKDMPVWQEAMAVAERVHKATEHLPRKEDYGLTSQIRRSALSISANIAEAFGRKHLLDKVNFYYHARGSLTETQNHIEYSRRVGYLTTEEADSLDDALCKLYLEINKIVVTLKEMQSGFTKS</sequence>
<dbReference type="CDD" id="cd16377">
    <property type="entry name" value="23S_rRNA_IVP_like"/>
    <property type="match status" value="1"/>
</dbReference>
<keyword evidence="2" id="KW-1185">Reference proteome</keyword>
<name>A0ABY4LBU4_9BACT</name>
<dbReference type="PANTHER" id="PTHR38471:SF2">
    <property type="entry name" value="FOUR HELIX BUNDLE PROTEIN"/>
    <property type="match status" value="1"/>
</dbReference>
<dbReference type="InterPro" id="IPR036583">
    <property type="entry name" value="23S_rRNA_IVS_sf"/>
</dbReference>
<dbReference type="EMBL" id="CP096574">
    <property type="protein sequence ID" value="UPU35451.1"/>
    <property type="molecule type" value="Genomic_DNA"/>
</dbReference>
<proteinExistence type="predicted"/>
<gene>
    <name evidence="1" type="ORF">M1B72_18705</name>
</gene>
<dbReference type="NCBIfam" id="TIGR02436">
    <property type="entry name" value="four helix bundle protein"/>
    <property type="match status" value="1"/>
</dbReference>
<protein>
    <submittedName>
        <fullName evidence="1">Four helix bundle protein</fullName>
    </submittedName>
</protein>
<evidence type="ECO:0000313" key="1">
    <source>
        <dbReference type="EMBL" id="UPU35451.1"/>
    </source>
</evidence>
<dbReference type="Gene3D" id="1.20.1440.60">
    <property type="entry name" value="23S rRNA-intervening sequence"/>
    <property type="match status" value="1"/>
</dbReference>
<dbReference type="InterPro" id="IPR012657">
    <property type="entry name" value="23S_rRNA-intervening_sequence"/>
</dbReference>
<accession>A0ABY4LBU4</accession>
<dbReference type="PANTHER" id="PTHR38471">
    <property type="entry name" value="FOUR HELIX BUNDLE PROTEIN"/>
    <property type="match status" value="1"/>
</dbReference>
<reference evidence="1" key="1">
    <citation type="submission" date="2022-04" db="EMBL/GenBank/DDBJ databases">
        <authorList>
            <person name="Liu G."/>
        </authorList>
    </citation>
    <scope>NUCLEOTIDE SEQUENCE</scope>
    <source>
        <strain evidence="1">RG22</strain>
    </source>
</reference>